<dbReference type="PANTHER" id="PTHR43132">
    <property type="entry name" value="ARSENICAL RESISTANCE OPERON REPRESSOR ARSR-RELATED"/>
    <property type="match status" value="1"/>
</dbReference>
<dbReference type="PRINTS" id="PR00778">
    <property type="entry name" value="HTHARSR"/>
</dbReference>
<dbReference type="GO" id="GO:0003677">
    <property type="term" value="F:DNA binding"/>
    <property type="evidence" value="ECO:0007669"/>
    <property type="project" value="UniProtKB-KW"/>
</dbReference>
<dbReference type="Gene3D" id="1.10.10.10">
    <property type="entry name" value="Winged helix-like DNA-binding domain superfamily/Winged helix DNA-binding domain"/>
    <property type="match status" value="1"/>
</dbReference>
<dbReference type="SUPFAM" id="SSF46785">
    <property type="entry name" value="Winged helix' DNA-binding domain"/>
    <property type="match status" value="1"/>
</dbReference>
<dbReference type="InterPro" id="IPR011991">
    <property type="entry name" value="ArsR-like_HTH"/>
</dbReference>
<name>A0A975GP37_9BACT</name>
<dbReference type="InterPro" id="IPR036390">
    <property type="entry name" value="WH_DNA-bd_sf"/>
</dbReference>
<protein>
    <submittedName>
        <fullName evidence="5">Transcriptional regulator, ArsR family</fullName>
    </submittedName>
</protein>
<evidence type="ECO:0000256" key="2">
    <source>
        <dbReference type="ARBA" id="ARBA00023125"/>
    </source>
</evidence>
<keyword evidence="3" id="KW-0804">Transcription</keyword>
<organism evidence="5 6">
    <name type="scientific">Desulfonema magnum</name>
    <dbReference type="NCBI Taxonomy" id="45655"/>
    <lineage>
        <taxon>Bacteria</taxon>
        <taxon>Pseudomonadati</taxon>
        <taxon>Thermodesulfobacteriota</taxon>
        <taxon>Desulfobacteria</taxon>
        <taxon>Desulfobacterales</taxon>
        <taxon>Desulfococcaceae</taxon>
        <taxon>Desulfonema</taxon>
    </lineage>
</organism>
<evidence type="ECO:0000256" key="3">
    <source>
        <dbReference type="ARBA" id="ARBA00023163"/>
    </source>
</evidence>
<dbReference type="EMBL" id="CP061800">
    <property type="protein sequence ID" value="QTA88616.1"/>
    <property type="molecule type" value="Genomic_DNA"/>
</dbReference>
<dbReference type="InterPro" id="IPR036388">
    <property type="entry name" value="WH-like_DNA-bd_sf"/>
</dbReference>
<dbReference type="Proteomes" id="UP000663722">
    <property type="component" value="Chromosome"/>
</dbReference>
<feature type="domain" description="HTH arsR-type" evidence="4">
    <location>
        <begin position="1"/>
        <end position="90"/>
    </location>
</feature>
<dbReference type="GO" id="GO:0003700">
    <property type="term" value="F:DNA-binding transcription factor activity"/>
    <property type="evidence" value="ECO:0007669"/>
    <property type="project" value="InterPro"/>
</dbReference>
<dbReference type="CDD" id="cd00090">
    <property type="entry name" value="HTH_ARSR"/>
    <property type="match status" value="1"/>
</dbReference>
<dbReference type="InterPro" id="IPR051011">
    <property type="entry name" value="Metal_resp_trans_reg"/>
</dbReference>
<dbReference type="Pfam" id="PF01022">
    <property type="entry name" value="HTH_5"/>
    <property type="match status" value="1"/>
</dbReference>
<dbReference type="PROSITE" id="PS50987">
    <property type="entry name" value="HTH_ARSR_2"/>
    <property type="match status" value="1"/>
</dbReference>
<evidence type="ECO:0000256" key="1">
    <source>
        <dbReference type="ARBA" id="ARBA00023015"/>
    </source>
</evidence>
<dbReference type="InterPro" id="IPR001845">
    <property type="entry name" value="HTH_ArsR_DNA-bd_dom"/>
</dbReference>
<dbReference type="RefSeq" id="WP_207683304.1">
    <property type="nucleotide sequence ID" value="NZ_CP061800.1"/>
</dbReference>
<keyword evidence="6" id="KW-1185">Reference proteome</keyword>
<keyword evidence="1" id="KW-0805">Transcription regulation</keyword>
<dbReference type="NCBIfam" id="NF033788">
    <property type="entry name" value="HTH_metalloreg"/>
    <property type="match status" value="1"/>
</dbReference>
<reference evidence="5" key="1">
    <citation type="journal article" date="2021" name="Microb. Physiol.">
        <title>Proteogenomic Insights into the Physiology of Marine, Sulfate-Reducing, Filamentous Desulfonema limicola and Desulfonema magnum.</title>
        <authorList>
            <person name="Schnaars V."/>
            <person name="Wohlbrand L."/>
            <person name="Scheve S."/>
            <person name="Hinrichs C."/>
            <person name="Reinhardt R."/>
            <person name="Rabus R."/>
        </authorList>
    </citation>
    <scope>NUCLEOTIDE SEQUENCE</scope>
    <source>
        <strain evidence="5">4be13</strain>
    </source>
</reference>
<dbReference type="PANTHER" id="PTHR43132:SF2">
    <property type="entry name" value="ARSENICAL RESISTANCE OPERON REPRESSOR ARSR-RELATED"/>
    <property type="match status" value="1"/>
</dbReference>
<dbReference type="AlphaFoldDB" id="A0A975GP37"/>
<evidence type="ECO:0000313" key="6">
    <source>
        <dbReference type="Proteomes" id="UP000663722"/>
    </source>
</evidence>
<evidence type="ECO:0000259" key="4">
    <source>
        <dbReference type="PROSITE" id="PS50987"/>
    </source>
</evidence>
<keyword evidence="2" id="KW-0238">DNA-binding</keyword>
<accession>A0A975GP37</accession>
<proteinExistence type="predicted"/>
<gene>
    <name evidence="5" type="ORF">dnm_046630</name>
</gene>
<dbReference type="KEGG" id="dmm:dnm_046630"/>
<dbReference type="SMART" id="SM00418">
    <property type="entry name" value="HTH_ARSR"/>
    <property type="match status" value="1"/>
</dbReference>
<evidence type="ECO:0000313" key="5">
    <source>
        <dbReference type="EMBL" id="QTA88616.1"/>
    </source>
</evidence>
<sequence>MKDFVKVMKALSDPNRIRIVKLLQHKVMCVCELQAVLGIAQPTVSKHLKVLEEAGLVYFKKDGLWVNYYLGDGKNSPYAATLLGNLRHWLEDDPEISELVKKLPFYNREDICKK</sequence>